<dbReference type="InterPro" id="IPR001876">
    <property type="entry name" value="Znf_RanBP2"/>
</dbReference>
<dbReference type="InterPro" id="IPR001300">
    <property type="entry name" value="Peptidase_C2_calpain_cat"/>
</dbReference>
<dbReference type="Proteomes" id="UP001190700">
    <property type="component" value="Unassembled WGS sequence"/>
</dbReference>
<feature type="region of interest" description="Disordered" evidence="13">
    <location>
        <begin position="38"/>
        <end position="57"/>
    </location>
</feature>
<evidence type="ECO:0000256" key="2">
    <source>
        <dbReference type="ARBA" id="ARBA00022553"/>
    </source>
</evidence>
<dbReference type="PANTHER" id="PTHR10183:SF382">
    <property type="entry name" value="CALPAIN-15"/>
    <property type="match status" value="1"/>
</dbReference>
<dbReference type="PROSITE" id="PS01358">
    <property type="entry name" value="ZF_RANBP2_1"/>
    <property type="match status" value="3"/>
</dbReference>
<dbReference type="EMBL" id="LGRX02032335">
    <property type="protein sequence ID" value="KAK3244065.1"/>
    <property type="molecule type" value="Genomic_DNA"/>
</dbReference>
<comment type="caution">
    <text evidence="16">The sequence shown here is derived from an EMBL/GenBank/DDBJ whole genome shotgun (WGS) entry which is preliminary data.</text>
</comment>
<keyword evidence="5" id="KW-0677">Repeat</keyword>
<evidence type="ECO:0000256" key="8">
    <source>
        <dbReference type="ARBA" id="ARBA00022807"/>
    </source>
</evidence>
<keyword evidence="4" id="KW-0479">Metal-binding</keyword>
<protein>
    <recommendedName>
        <fullName evidence="18">Calpain-15</fullName>
    </recommendedName>
</protein>
<dbReference type="PROSITE" id="PS00139">
    <property type="entry name" value="THIOL_PROTEASE_CYS"/>
    <property type="match status" value="1"/>
</dbReference>
<feature type="domain" description="Calpain catalytic" evidence="15">
    <location>
        <begin position="205"/>
        <end position="544"/>
    </location>
</feature>
<dbReference type="GO" id="GO:0006508">
    <property type="term" value="P:proteolysis"/>
    <property type="evidence" value="ECO:0007669"/>
    <property type="project" value="UniProtKB-KW"/>
</dbReference>
<dbReference type="InterPro" id="IPR000169">
    <property type="entry name" value="Pept_cys_AS"/>
</dbReference>
<keyword evidence="9" id="KW-0862">Zinc</keyword>
<dbReference type="Gene3D" id="3.90.70.10">
    <property type="entry name" value="Cysteine proteinases"/>
    <property type="match status" value="1"/>
</dbReference>
<keyword evidence="8 11" id="KW-0788">Thiol protease</keyword>
<feature type="active site" evidence="10 11">
    <location>
        <position position="465"/>
    </location>
</feature>
<evidence type="ECO:0000313" key="17">
    <source>
        <dbReference type="Proteomes" id="UP001190700"/>
    </source>
</evidence>
<evidence type="ECO:0008006" key="18">
    <source>
        <dbReference type="Google" id="ProtNLM"/>
    </source>
</evidence>
<dbReference type="GO" id="GO:0004198">
    <property type="term" value="F:calcium-dependent cysteine-type endopeptidase activity"/>
    <property type="evidence" value="ECO:0007669"/>
    <property type="project" value="InterPro"/>
</dbReference>
<accession>A0AAE0BY76</accession>
<evidence type="ECO:0000256" key="5">
    <source>
        <dbReference type="ARBA" id="ARBA00022737"/>
    </source>
</evidence>
<dbReference type="InterPro" id="IPR022684">
    <property type="entry name" value="Calpain_cysteine_protease"/>
</dbReference>
<keyword evidence="2" id="KW-0597">Phosphoprotein</keyword>
<reference evidence="16 17" key="1">
    <citation type="journal article" date="2015" name="Genome Biol. Evol.">
        <title>Comparative Genomics of a Bacterivorous Green Alga Reveals Evolutionary Causalities and Consequences of Phago-Mixotrophic Mode of Nutrition.</title>
        <authorList>
            <person name="Burns J.A."/>
            <person name="Paasch A."/>
            <person name="Narechania A."/>
            <person name="Kim E."/>
        </authorList>
    </citation>
    <scope>NUCLEOTIDE SEQUENCE [LARGE SCALE GENOMIC DNA]</scope>
    <source>
        <strain evidence="16 17">PLY_AMNH</strain>
    </source>
</reference>
<dbReference type="PANTHER" id="PTHR10183">
    <property type="entry name" value="CALPAIN"/>
    <property type="match status" value="1"/>
</dbReference>
<evidence type="ECO:0000256" key="7">
    <source>
        <dbReference type="ARBA" id="ARBA00022801"/>
    </source>
</evidence>
<dbReference type="InterPro" id="IPR038765">
    <property type="entry name" value="Papain-like_cys_pep_sf"/>
</dbReference>
<evidence type="ECO:0000256" key="9">
    <source>
        <dbReference type="ARBA" id="ARBA00022833"/>
    </source>
</evidence>
<evidence type="ECO:0000256" key="12">
    <source>
        <dbReference type="PROSITE-ProRule" id="PRU00322"/>
    </source>
</evidence>
<dbReference type="SMART" id="SM00230">
    <property type="entry name" value="CysPc"/>
    <property type="match status" value="1"/>
</dbReference>
<dbReference type="SMART" id="SM00547">
    <property type="entry name" value="ZnF_RBZ"/>
    <property type="match status" value="3"/>
</dbReference>
<dbReference type="FunFam" id="3.90.70.10:FF:000010">
    <property type="entry name" value="Calpain 15"/>
    <property type="match status" value="1"/>
</dbReference>
<gene>
    <name evidence="16" type="ORF">CYMTET_46313</name>
</gene>
<dbReference type="SUPFAM" id="SSF54001">
    <property type="entry name" value="Cysteine proteinases"/>
    <property type="match status" value="1"/>
</dbReference>
<dbReference type="GO" id="GO:0005737">
    <property type="term" value="C:cytoplasm"/>
    <property type="evidence" value="ECO:0007669"/>
    <property type="project" value="TreeGrafter"/>
</dbReference>
<dbReference type="CDD" id="cd00044">
    <property type="entry name" value="CysPc"/>
    <property type="match status" value="1"/>
</dbReference>
<evidence type="ECO:0000313" key="16">
    <source>
        <dbReference type="EMBL" id="KAK3244065.1"/>
    </source>
</evidence>
<feature type="region of interest" description="Disordered" evidence="13">
    <location>
        <begin position="216"/>
        <end position="239"/>
    </location>
</feature>
<feature type="domain" description="RanBP2-type" evidence="14">
    <location>
        <begin position="113"/>
        <end position="143"/>
    </location>
</feature>
<feature type="region of interest" description="Disordered" evidence="13">
    <location>
        <begin position="148"/>
        <end position="178"/>
    </location>
</feature>
<dbReference type="Pfam" id="PF00648">
    <property type="entry name" value="Peptidase_C2"/>
    <property type="match status" value="1"/>
</dbReference>
<feature type="domain" description="RanBP2-type" evidence="14">
    <location>
        <begin position="9"/>
        <end position="38"/>
    </location>
</feature>
<feature type="active site" evidence="10 11">
    <location>
        <position position="300"/>
    </location>
</feature>
<keyword evidence="6 12" id="KW-0863">Zinc-finger</keyword>
<evidence type="ECO:0000256" key="13">
    <source>
        <dbReference type="SAM" id="MobiDB-lite"/>
    </source>
</evidence>
<keyword evidence="7 11" id="KW-0378">Hydrolase</keyword>
<feature type="active site" evidence="10 11">
    <location>
        <position position="487"/>
    </location>
</feature>
<dbReference type="PROSITE" id="PS50199">
    <property type="entry name" value="ZF_RANBP2_2"/>
    <property type="match status" value="3"/>
</dbReference>
<organism evidence="16 17">
    <name type="scientific">Cymbomonas tetramitiformis</name>
    <dbReference type="NCBI Taxonomy" id="36881"/>
    <lineage>
        <taxon>Eukaryota</taxon>
        <taxon>Viridiplantae</taxon>
        <taxon>Chlorophyta</taxon>
        <taxon>Pyramimonadophyceae</taxon>
        <taxon>Pyramimonadales</taxon>
        <taxon>Pyramimonadaceae</taxon>
        <taxon>Cymbomonas</taxon>
    </lineage>
</organism>
<dbReference type="Pfam" id="PF00641">
    <property type="entry name" value="Zn_ribbon_RanBP"/>
    <property type="match status" value="1"/>
</dbReference>
<dbReference type="AlphaFoldDB" id="A0AAE0BY76"/>
<evidence type="ECO:0000256" key="11">
    <source>
        <dbReference type="PROSITE-ProRule" id="PRU00239"/>
    </source>
</evidence>
<comment type="similarity">
    <text evidence="1">Belongs to the peptidase C2 family.</text>
</comment>
<evidence type="ECO:0000256" key="3">
    <source>
        <dbReference type="ARBA" id="ARBA00022670"/>
    </source>
</evidence>
<keyword evidence="3 11" id="KW-0645">Protease</keyword>
<name>A0AAE0BY76_9CHLO</name>
<evidence type="ECO:0000259" key="14">
    <source>
        <dbReference type="PROSITE" id="PS50199"/>
    </source>
</evidence>
<dbReference type="GO" id="GO:0008270">
    <property type="term" value="F:zinc ion binding"/>
    <property type="evidence" value="ECO:0007669"/>
    <property type="project" value="UniProtKB-KW"/>
</dbReference>
<feature type="domain" description="RanBP2-type" evidence="14">
    <location>
        <begin position="54"/>
        <end position="87"/>
    </location>
</feature>
<dbReference type="PROSITE" id="PS50203">
    <property type="entry name" value="CALPAIN_CAT"/>
    <property type="match status" value="1"/>
</dbReference>
<evidence type="ECO:0000256" key="1">
    <source>
        <dbReference type="ARBA" id="ARBA00007623"/>
    </source>
</evidence>
<evidence type="ECO:0000256" key="6">
    <source>
        <dbReference type="ARBA" id="ARBA00022771"/>
    </source>
</evidence>
<evidence type="ECO:0000256" key="10">
    <source>
        <dbReference type="PIRSR" id="PIRSR622684-1"/>
    </source>
</evidence>
<dbReference type="Gene3D" id="2.30.30.380">
    <property type="entry name" value="Zn-finger domain of Sec23/24"/>
    <property type="match status" value="1"/>
</dbReference>
<evidence type="ECO:0000256" key="4">
    <source>
        <dbReference type="ARBA" id="ARBA00022723"/>
    </source>
</evidence>
<evidence type="ECO:0000259" key="15">
    <source>
        <dbReference type="PROSITE" id="PS50203"/>
    </source>
</evidence>
<dbReference type="InterPro" id="IPR036443">
    <property type="entry name" value="Znf_RanBP2_sf"/>
</dbReference>
<proteinExistence type="inferred from homology"/>
<keyword evidence="17" id="KW-1185">Reference proteome</keyword>
<dbReference type="Gene3D" id="4.10.1060.10">
    <property type="entry name" value="Zinc finger, RanBP2-type"/>
    <property type="match status" value="1"/>
</dbReference>
<dbReference type="SUPFAM" id="SSF90209">
    <property type="entry name" value="Ran binding protein zinc finger-like"/>
    <property type="match status" value="3"/>
</dbReference>
<sequence>MCQTSHSSSSEVWRCSRCGFDNPSAVAPCEMCASSRTPQAPTPAGRGGSPPQPRAANVDPSWACHRCSFKNPANELKCQMCDTTRPPTPAPPVAVGAIPQGSASTGPQRLQSASGRSWQCPQCSFLNAADMPYCEVCASSTSYEGLTPRWHSGHREAPPSGPTSPRPSIARSGSGTTSLHVEQLESVARSQLADINAFCVATGECFVDPSFTPNPTSLFRDPSTKRQKSALKSGRMPSQGQMNGGWVAALLGNLGAGSGVRATPTQWLRPQAIRTGAKLVQDPRWHVFNGTHAQGGLGNCWFLCALAVLAERPRLLKSILGEQQYNPHGAYLVRICVGGDWRMVLVDDILPCTQDATLAYARAARNQLWVPLIEKAFAKLHGCYEKIESGTVDEALTALTGWPCEELYLQRRTRSQGEVEEVDMEMLWARILSSHNAGLLMCASCGHVEGVPEHAYEAAGLLSSHAYSILGVHSVGGGAHRLLRLRNPWGRFEWRGDWSDQSSRWTRQLKEEVGGQAVGDDGVFFMALDDVARFFCSITVCLHRPGWAETRATGLLPLPSSAAVDAFQLSAFQVTQSLVSVSQQAERLLESADYLADIGVLVLQLPPGVDPCREAACEKLCVAASARRDLKPVVSADAWLHPSDGEAQPTYLAIPLAYNMPSSECAARSSSAARVSLQVYSQHPVLLSPRSVPAALLRQGLILQIKQSSSPSLYKEGELAIYVATGGGCMVYVENRSFSCFVNLSIDVSEMFNLGASRGLTSNGLVRTNDILPPRHCQIVAILAERPGGYRYQIAYQMSWTRTIAPNVPMHTPEVLQQGIHQPVVLGP</sequence>